<evidence type="ECO:0000259" key="10">
    <source>
        <dbReference type="Pfam" id="PF00889"/>
    </source>
</evidence>
<comment type="function">
    <text evidence="7 8">Associates with the EF-Tu.GDP complex and induces the exchange of GDP to GTP. It remains bound to the aminoacyl-tRNA.EF-Tu.GTP complex up to the GTP hydrolysis stage on the ribosome.</text>
</comment>
<dbReference type="InterPro" id="IPR014039">
    <property type="entry name" value="Transl_elong_EFTs/EF1B_dimer"/>
</dbReference>
<evidence type="ECO:0000256" key="4">
    <source>
        <dbReference type="ARBA" id="ARBA00022490"/>
    </source>
</evidence>
<dbReference type="NCBIfam" id="TIGR00116">
    <property type="entry name" value="tsf"/>
    <property type="match status" value="1"/>
</dbReference>
<dbReference type="InterPro" id="IPR001816">
    <property type="entry name" value="Transl_elong_EFTs/EF1B"/>
</dbReference>
<evidence type="ECO:0000256" key="6">
    <source>
        <dbReference type="ARBA" id="ARBA00022917"/>
    </source>
</evidence>
<dbReference type="Gene3D" id="1.10.286.20">
    <property type="match status" value="1"/>
</dbReference>
<dbReference type="HAMAP" id="MF_00050">
    <property type="entry name" value="EF_Ts"/>
    <property type="match status" value="1"/>
</dbReference>
<dbReference type="AlphaFoldDB" id="A0A233REQ5"/>
<feature type="region of interest" description="Involved in Mg(2+) ion dislocation from EF-Tu" evidence="7">
    <location>
        <begin position="80"/>
        <end position="83"/>
    </location>
</feature>
<feature type="domain" description="Translation elongation factor EFTs/EF1B dimerisation" evidence="10">
    <location>
        <begin position="71"/>
        <end position="270"/>
    </location>
</feature>
<dbReference type="GO" id="GO:0005737">
    <property type="term" value="C:cytoplasm"/>
    <property type="evidence" value="ECO:0007669"/>
    <property type="project" value="UniProtKB-SubCell"/>
</dbReference>
<evidence type="ECO:0000256" key="2">
    <source>
        <dbReference type="ARBA" id="ARBA00005532"/>
    </source>
</evidence>
<evidence type="ECO:0000256" key="1">
    <source>
        <dbReference type="ARBA" id="ARBA00004496"/>
    </source>
</evidence>
<dbReference type="OrthoDB" id="9808348at2"/>
<evidence type="ECO:0000313" key="12">
    <source>
        <dbReference type="Proteomes" id="UP000242757"/>
    </source>
</evidence>
<keyword evidence="12" id="KW-1185">Reference proteome</keyword>
<dbReference type="InterPro" id="IPR009060">
    <property type="entry name" value="UBA-like_sf"/>
</dbReference>
<dbReference type="InterPro" id="IPR018101">
    <property type="entry name" value="Transl_elong_Ts_CS"/>
</dbReference>
<evidence type="ECO:0000256" key="9">
    <source>
        <dbReference type="RuleBase" id="RU000643"/>
    </source>
</evidence>
<evidence type="ECO:0000313" key="11">
    <source>
        <dbReference type="EMBL" id="OXY81856.1"/>
    </source>
</evidence>
<accession>A0A233REQ5</accession>
<keyword evidence="4 7" id="KW-0963">Cytoplasm</keyword>
<dbReference type="CDD" id="cd14275">
    <property type="entry name" value="UBA_EF-Ts"/>
    <property type="match status" value="1"/>
</dbReference>
<dbReference type="InterPro" id="IPR036402">
    <property type="entry name" value="EF-Ts_dimer_sf"/>
</dbReference>
<dbReference type="Gene3D" id="3.30.479.20">
    <property type="entry name" value="Elongation factor Ts, dimerisation domain"/>
    <property type="match status" value="2"/>
</dbReference>
<dbReference type="Proteomes" id="UP000242757">
    <property type="component" value="Unassembled WGS sequence"/>
</dbReference>
<dbReference type="Gene3D" id="1.10.8.10">
    <property type="entry name" value="DNA helicase RuvA subunit, C-terminal domain"/>
    <property type="match status" value="1"/>
</dbReference>
<dbReference type="SUPFAM" id="SSF54713">
    <property type="entry name" value="Elongation factor Ts (EF-Ts), dimerisation domain"/>
    <property type="match status" value="2"/>
</dbReference>
<organism evidence="11 12">
    <name type="scientific">Oceanimonas doudoroffii</name>
    <dbReference type="NCBI Taxonomy" id="84158"/>
    <lineage>
        <taxon>Bacteria</taxon>
        <taxon>Pseudomonadati</taxon>
        <taxon>Pseudomonadota</taxon>
        <taxon>Gammaproteobacteria</taxon>
        <taxon>Aeromonadales</taxon>
        <taxon>Aeromonadaceae</taxon>
        <taxon>Oceanimonas</taxon>
    </lineage>
</organism>
<dbReference type="PANTHER" id="PTHR11741">
    <property type="entry name" value="ELONGATION FACTOR TS"/>
    <property type="match status" value="1"/>
</dbReference>
<sequence length="292" mass="31073">MANITAALVKELRERTGAGMMDCKKALIEANGDIEQAIEDMRKSGQAKAAKKAGRIAAEGIILARQAGNVAVLVEMNSETDFVAKDASFRALGEQIADLALANKINDVEVLKAAELANGETVETALTNLIAKIGENMSLRRVVLVEGDNVTTYLHGTRIGVIANLQGGDEELAKDVAMHVAASSPQFVKPEDVSAEVVAKEREIQVEIAVNSGKPKDIAEKMVEGRMKKFTGEISLTGQPFVKDPSISVGDLLKQNGADALGFVRFEVGEGIERKEEDFAAEVQAQIAASKG</sequence>
<dbReference type="FunFam" id="1.10.286.20:FF:000001">
    <property type="entry name" value="Elongation factor Ts"/>
    <property type="match status" value="1"/>
</dbReference>
<dbReference type="EMBL" id="NBIM01000002">
    <property type="protein sequence ID" value="OXY81856.1"/>
    <property type="molecule type" value="Genomic_DNA"/>
</dbReference>
<evidence type="ECO:0000256" key="8">
    <source>
        <dbReference type="RuleBase" id="RU000642"/>
    </source>
</evidence>
<keyword evidence="6 7" id="KW-0648">Protein biosynthesis</keyword>
<comment type="subcellular location">
    <subcellularLocation>
        <location evidence="1 7 9">Cytoplasm</location>
    </subcellularLocation>
</comment>
<evidence type="ECO:0000256" key="3">
    <source>
        <dbReference type="ARBA" id="ARBA00016956"/>
    </source>
</evidence>
<evidence type="ECO:0000256" key="5">
    <source>
        <dbReference type="ARBA" id="ARBA00022768"/>
    </source>
</evidence>
<dbReference type="FunFam" id="3.30.479.20:FF:000001">
    <property type="entry name" value="Elongation factor Ts"/>
    <property type="match status" value="1"/>
</dbReference>
<dbReference type="PANTHER" id="PTHR11741:SF0">
    <property type="entry name" value="ELONGATION FACTOR TS, MITOCHONDRIAL"/>
    <property type="match status" value="1"/>
</dbReference>
<dbReference type="Pfam" id="PF00889">
    <property type="entry name" value="EF_TS"/>
    <property type="match status" value="1"/>
</dbReference>
<gene>
    <name evidence="7" type="primary">tsf</name>
    <name evidence="11" type="ORF">B6S08_10410</name>
</gene>
<dbReference type="PROSITE" id="PS01127">
    <property type="entry name" value="EF_TS_2"/>
    <property type="match status" value="1"/>
</dbReference>
<dbReference type="GO" id="GO:0003746">
    <property type="term" value="F:translation elongation factor activity"/>
    <property type="evidence" value="ECO:0007669"/>
    <property type="project" value="UniProtKB-UniRule"/>
</dbReference>
<comment type="caution">
    <text evidence="11">The sequence shown here is derived from an EMBL/GenBank/DDBJ whole genome shotgun (WGS) entry which is preliminary data.</text>
</comment>
<reference evidence="11 12" key="1">
    <citation type="submission" date="2017-08" db="EMBL/GenBank/DDBJ databases">
        <title>A Genome Sequence of Oceanimonas doudoroffii ATCC 27123T.</title>
        <authorList>
            <person name="Brennan M.A."/>
            <person name="Maclea K.S."/>
            <person name="Mcclelland W.D."/>
            <person name="Trachtenberg A.M."/>
        </authorList>
    </citation>
    <scope>NUCLEOTIDE SEQUENCE [LARGE SCALE GENOMIC DNA]</scope>
    <source>
        <strain evidence="11 12">ATCC 27123</strain>
    </source>
</reference>
<evidence type="ECO:0000256" key="7">
    <source>
        <dbReference type="HAMAP-Rule" id="MF_00050"/>
    </source>
</evidence>
<name>A0A233REQ5_9GAMM</name>
<dbReference type="FunFam" id="1.10.8.10:FF:000001">
    <property type="entry name" value="Elongation factor Ts"/>
    <property type="match status" value="1"/>
</dbReference>
<dbReference type="PROSITE" id="PS01126">
    <property type="entry name" value="EF_TS_1"/>
    <property type="match status" value="1"/>
</dbReference>
<comment type="similarity">
    <text evidence="2 7 8">Belongs to the EF-Ts family.</text>
</comment>
<protein>
    <recommendedName>
        <fullName evidence="3 7">Elongation factor Ts</fullName>
        <shortName evidence="7">EF-Ts</shortName>
    </recommendedName>
</protein>
<keyword evidence="5 7" id="KW-0251">Elongation factor</keyword>
<proteinExistence type="inferred from homology"/>
<dbReference type="RefSeq" id="WP_094200744.1">
    <property type="nucleotide sequence ID" value="NZ_NBIM01000002.1"/>
</dbReference>
<dbReference type="SUPFAM" id="SSF46934">
    <property type="entry name" value="UBA-like"/>
    <property type="match status" value="1"/>
</dbReference>